<evidence type="ECO:0000313" key="4">
    <source>
        <dbReference type="Proteomes" id="UP001168098"/>
    </source>
</evidence>
<dbReference type="NCBIfam" id="TIGR00756">
    <property type="entry name" value="PPR"/>
    <property type="match status" value="4"/>
</dbReference>
<dbReference type="FunFam" id="1.25.40.10:FF:000073">
    <property type="entry name" value="Pentatricopeptide repeat-containing protein chloroplastic"/>
    <property type="match status" value="1"/>
</dbReference>
<dbReference type="Proteomes" id="UP001168098">
    <property type="component" value="Unassembled WGS sequence"/>
</dbReference>
<keyword evidence="1" id="KW-0677">Repeat</keyword>
<protein>
    <recommendedName>
        <fullName evidence="5">Pentatricopeptide repeat-containing protein</fullName>
    </recommendedName>
</protein>
<dbReference type="Pfam" id="PF20431">
    <property type="entry name" value="E_motif"/>
    <property type="match status" value="1"/>
</dbReference>
<evidence type="ECO:0008006" key="5">
    <source>
        <dbReference type="Google" id="ProtNLM"/>
    </source>
</evidence>
<dbReference type="GO" id="GO:0003723">
    <property type="term" value="F:RNA binding"/>
    <property type="evidence" value="ECO:0007669"/>
    <property type="project" value="InterPro"/>
</dbReference>
<dbReference type="FunFam" id="1.25.40.10:FF:001204">
    <property type="entry name" value="Pentatricopeptide (PPR) repeat protein-like"/>
    <property type="match status" value="1"/>
</dbReference>
<sequence>MRPFPHLNPRVTKFLNLLTNCCSPCHIHQIQAQLILQNLHSNTTIAYHFITACQSLGLLDSALLLFTHLSKPHVFICNSLIRAFSHNHIPHTPFSIYTHIPWQTLRASGEGQCIHTHVVKLGQFDDIYVQNSLLNVYSSCGDMGLCMRVFDEMPHRDVVSWTVLITGYRSAERYDDALIAFEQMQYAGVVPNHVTMVNALSACADFGALEMGVWIHEFIRRSGWEFDVILGTSLIDMYGKCGRIEEGLVVFRSMKEKNVFTWNSLIKGLALARSGEEAVWWFYRMEQEGIKADEVTLIAVLCACSHSGMVQMGRQIFGSLMNGKYGFSPVVKHYACVIDLLARAGILQEAMEVMTQMPFEPNKVMWGAFLAGCRAHGDLELSEFAARKLVELEPGNGAYYVLLSNIYAEMGRWSDVEKVRRLMKEGGLTKDLGCSSIELEPQERVNELLAE</sequence>
<dbReference type="PANTHER" id="PTHR47926:SF490">
    <property type="entry name" value="REPEAT-LIKE SUPERFAMILY PROTEIN, PUTATIVE-RELATED"/>
    <property type="match status" value="1"/>
</dbReference>
<proteinExistence type="predicted"/>
<dbReference type="InterPro" id="IPR046960">
    <property type="entry name" value="PPR_At4g14850-like_plant"/>
</dbReference>
<accession>A0AA39DT51</accession>
<comment type="caution">
    <text evidence="3">The sequence shown here is derived from an EMBL/GenBank/DDBJ whole genome shotgun (WGS) entry which is preliminary data.</text>
</comment>
<evidence type="ECO:0000256" key="1">
    <source>
        <dbReference type="ARBA" id="ARBA00022737"/>
    </source>
</evidence>
<dbReference type="InterPro" id="IPR002885">
    <property type="entry name" value="PPR_rpt"/>
</dbReference>
<dbReference type="Gene3D" id="1.25.40.10">
    <property type="entry name" value="Tetratricopeptide repeat domain"/>
    <property type="match status" value="2"/>
</dbReference>
<dbReference type="Pfam" id="PF01535">
    <property type="entry name" value="PPR"/>
    <property type="match status" value="2"/>
</dbReference>
<dbReference type="AlphaFoldDB" id="A0AA39DT51"/>
<feature type="repeat" description="PPR" evidence="2">
    <location>
        <begin position="258"/>
        <end position="292"/>
    </location>
</feature>
<name>A0AA39DT51_VITRO</name>
<dbReference type="EMBL" id="JARBHA010000007">
    <property type="protein sequence ID" value="KAJ9696461.1"/>
    <property type="molecule type" value="Genomic_DNA"/>
</dbReference>
<reference evidence="3 4" key="1">
    <citation type="journal article" date="2023" name="BMC Biotechnol.">
        <title>Vitis rotundifolia cv Carlos genome sequencing.</title>
        <authorList>
            <person name="Huff M."/>
            <person name="Hulse-Kemp A."/>
            <person name="Scheffler B."/>
            <person name="Youngblood R."/>
            <person name="Simpson S."/>
            <person name="Babiker E."/>
            <person name="Staton M."/>
        </authorList>
    </citation>
    <scope>NUCLEOTIDE SEQUENCE [LARGE SCALE GENOMIC DNA]</scope>
    <source>
        <tissue evidence="3">Leaf</tissue>
    </source>
</reference>
<feature type="repeat" description="PPR" evidence="2">
    <location>
        <begin position="227"/>
        <end position="257"/>
    </location>
</feature>
<dbReference type="GO" id="GO:0009451">
    <property type="term" value="P:RNA modification"/>
    <property type="evidence" value="ECO:0007669"/>
    <property type="project" value="InterPro"/>
</dbReference>
<keyword evidence="4" id="KW-1185">Reference proteome</keyword>
<gene>
    <name evidence="3" type="ORF">PVL29_008607</name>
</gene>
<dbReference type="PANTHER" id="PTHR47926">
    <property type="entry name" value="PENTATRICOPEPTIDE REPEAT-CONTAINING PROTEIN"/>
    <property type="match status" value="1"/>
</dbReference>
<evidence type="ECO:0000313" key="3">
    <source>
        <dbReference type="EMBL" id="KAJ9696461.1"/>
    </source>
</evidence>
<feature type="repeat" description="PPR" evidence="2">
    <location>
        <begin position="157"/>
        <end position="191"/>
    </location>
</feature>
<dbReference type="InterPro" id="IPR011990">
    <property type="entry name" value="TPR-like_helical_dom_sf"/>
</dbReference>
<dbReference type="InterPro" id="IPR046848">
    <property type="entry name" value="E_motif"/>
</dbReference>
<dbReference type="Pfam" id="PF13041">
    <property type="entry name" value="PPR_2"/>
    <property type="match status" value="1"/>
</dbReference>
<dbReference type="PROSITE" id="PS51375">
    <property type="entry name" value="PPR"/>
    <property type="match status" value="3"/>
</dbReference>
<organism evidence="3 4">
    <name type="scientific">Vitis rotundifolia</name>
    <name type="common">Muscadine grape</name>
    <dbReference type="NCBI Taxonomy" id="103349"/>
    <lineage>
        <taxon>Eukaryota</taxon>
        <taxon>Viridiplantae</taxon>
        <taxon>Streptophyta</taxon>
        <taxon>Embryophyta</taxon>
        <taxon>Tracheophyta</taxon>
        <taxon>Spermatophyta</taxon>
        <taxon>Magnoliopsida</taxon>
        <taxon>eudicotyledons</taxon>
        <taxon>Gunneridae</taxon>
        <taxon>Pentapetalae</taxon>
        <taxon>rosids</taxon>
        <taxon>Vitales</taxon>
        <taxon>Vitaceae</taxon>
        <taxon>Viteae</taxon>
        <taxon>Vitis</taxon>
    </lineage>
</organism>
<evidence type="ECO:0000256" key="2">
    <source>
        <dbReference type="PROSITE-ProRule" id="PRU00708"/>
    </source>
</evidence>